<reference evidence="4" key="1">
    <citation type="submission" date="2016-10" db="EMBL/GenBank/DDBJ databases">
        <authorList>
            <person name="Varghese N."/>
            <person name="Submissions S."/>
        </authorList>
    </citation>
    <scope>NUCLEOTIDE SEQUENCE [LARGE SCALE GENOMIC DNA]</scope>
    <source>
        <strain evidence="4">DSM 44654</strain>
    </source>
</reference>
<dbReference type="PANTHER" id="PTHR43364">
    <property type="entry name" value="NADH-SPECIFIC METHYLGLYOXAL REDUCTASE-RELATED"/>
    <property type="match status" value="1"/>
</dbReference>
<dbReference type="Gene3D" id="3.20.20.100">
    <property type="entry name" value="NADP-dependent oxidoreductase domain"/>
    <property type="match status" value="1"/>
</dbReference>
<dbReference type="Pfam" id="PF00248">
    <property type="entry name" value="Aldo_ket_red"/>
    <property type="match status" value="1"/>
</dbReference>
<evidence type="ECO:0000256" key="1">
    <source>
        <dbReference type="ARBA" id="ARBA00023002"/>
    </source>
</evidence>
<dbReference type="STRING" id="218821.SAMN05421837_102967"/>
<accession>A0A1H5QGM4</accession>
<evidence type="ECO:0000259" key="2">
    <source>
        <dbReference type="Pfam" id="PF00248"/>
    </source>
</evidence>
<dbReference type="SUPFAM" id="SSF51430">
    <property type="entry name" value="NAD(P)-linked oxidoreductase"/>
    <property type="match status" value="1"/>
</dbReference>
<evidence type="ECO:0000313" key="4">
    <source>
        <dbReference type="Proteomes" id="UP000198878"/>
    </source>
</evidence>
<dbReference type="InterPro" id="IPR050523">
    <property type="entry name" value="AKR_Detox_Biosynth"/>
</dbReference>
<keyword evidence="1" id="KW-0560">Oxidoreductase</keyword>
<sequence>MLPANASIGFDPDHAPGCTIGCMTRLDDYRALGRSGLRVSPLALGAMTFGTGPFCADDDTARKIFHAYVEGGGNFVDTADNYSAGRSEELIGEFLRDVDRDDFVLATKYSGPEFSGGGPYSDPRRRSNGRKNMVASLEASLRRLRVDHVDLYWLHVWDGCTPAEEVVDAFGDLVRAGKIRAVGLSDVPAWYATKAAMLGGPPVTALQLEHSLLERAIEAEYVPLAREFGIAIQPWGAIGGGFLSDKYHRDGAGTGRLTGGAAFRALPEVRWAILDVVREVAAEAGATPAQVALHWVTRRPGMPAPLIGARSPEQLAETLGALDLDLTEAQLDRLSAVSAPELPFPHGILARLNAGLPS</sequence>
<name>A0A1H5QGM4_9PSEU</name>
<protein>
    <submittedName>
        <fullName evidence="3">Predicted oxidoreductase</fullName>
    </submittedName>
</protein>
<dbReference type="GO" id="GO:0016491">
    <property type="term" value="F:oxidoreductase activity"/>
    <property type="evidence" value="ECO:0007669"/>
    <property type="project" value="UniProtKB-KW"/>
</dbReference>
<dbReference type="CDD" id="cd19080">
    <property type="entry name" value="AKR_AKR9A_9B"/>
    <property type="match status" value="1"/>
</dbReference>
<keyword evidence="4" id="KW-1185">Reference proteome</keyword>
<dbReference type="GO" id="GO:0005829">
    <property type="term" value="C:cytosol"/>
    <property type="evidence" value="ECO:0007669"/>
    <property type="project" value="TreeGrafter"/>
</dbReference>
<dbReference type="AlphaFoldDB" id="A0A1H5QGM4"/>
<dbReference type="InterPro" id="IPR036812">
    <property type="entry name" value="NAD(P)_OxRdtase_dom_sf"/>
</dbReference>
<evidence type="ECO:0000313" key="3">
    <source>
        <dbReference type="EMBL" id="SEF25004.1"/>
    </source>
</evidence>
<dbReference type="Proteomes" id="UP000198878">
    <property type="component" value="Unassembled WGS sequence"/>
</dbReference>
<organism evidence="3 4">
    <name type="scientific">Amycolatopsis pretoriensis</name>
    <dbReference type="NCBI Taxonomy" id="218821"/>
    <lineage>
        <taxon>Bacteria</taxon>
        <taxon>Bacillati</taxon>
        <taxon>Actinomycetota</taxon>
        <taxon>Actinomycetes</taxon>
        <taxon>Pseudonocardiales</taxon>
        <taxon>Pseudonocardiaceae</taxon>
        <taxon>Amycolatopsis</taxon>
    </lineage>
</organism>
<feature type="domain" description="NADP-dependent oxidoreductase" evidence="2">
    <location>
        <begin position="41"/>
        <end position="337"/>
    </location>
</feature>
<gene>
    <name evidence="3" type="ORF">SAMN05421837_102967</name>
</gene>
<dbReference type="EMBL" id="FNUJ01000002">
    <property type="protein sequence ID" value="SEF25004.1"/>
    <property type="molecule type" value="Genomic_DNA"/>
</dbReference>
<dbReference type="InterPro" id="IPR023210">
    <property type="entry name" value="NADP_OxRdtase_dom"/>
</dbReference>
<dbReference type="PANTHER" id="PTHR43364:SF4">
    <property type="entry name" value="NAD(P)-LINKED OXIDOREDUCTASE SUPERFAMILY PROTEIN"/>
    <property type="match status" value="1"/>
</dbReference>
<proteinExistence type="predicted"/>